<evidence type="ECO:0000313" key="4">
    <source>
        <dbReference type="Proteomes" id="UP000215027"/>
    </source>
</evidence>
<feature type="transmembrane region" description="Helical" evidence="1">
    <location>
        <begin position="6"/>
        <end position="26"/>
    </location>
</feature>
<dbReference type="Proteomes" id="UP000215027">
    <property type="component" value="Chromosome II"/>
</dbReference>
<dbReference type="KEGG" id="pbf:CFX0092_B0186"/>
<keyword evidence="1" id="KW-0812">Transmembrane</keyword>
<sequence>MGGLPLIELLILIGGIAVLLLFARWVRARSRVIVQYSPPMTVDPAMPRPMTVGASPRFEVQENPWSRQLRLDAAVPNKVVVSKPFELIVAVRWPSSPSMQLGRQWQSRSPKFRVGWKEENPSIDLIVEVQASGCTIAGENFRVFSVYTDDDAPELNFMLTPVAAGEHIIHVTVSNLLETVGGVSFHIESQVSDREFDMEPASVMIETNGFASLYRSWEPLYYLLNRAFSVDEMRDLCLRMHIDFEELPGRTKSNKFGELMGYCQRRGQLSVLVAHVLAERPNWRGYFAAG</sequence>
<proteinExistence type="predicted"/>
<accession>A0A160T9K4</accession>
<organism evidence="3 4">
    <name type="scientific">Candidatus Promineifilum breve</name>
    <dbReference type="NCBI Taxonomy" id="1806508"/>
    <lineage>
        <taxon>Bacteria</taxon>
        <taxon>Bacillati</taxon>
        <taxon>Chloroflexota</taxon>
        <taxon>Ardenticatenia</taxon>
        <taxon>Candidatus Promineifilales</taxon>
        <taxon>Candidatus Promineifilaceae</taxon>
        <taxon>Candidatus Promineifilum</taxon>
    </lineage>
</organism>
<keyword evidence="1" id="KW-1133">Transmembrane helix</keyword>
<reference evidence="3" key="1">
    <citation type="submission" date="2016-01" db="EMBL/GenBank/DDBJ databases">
        <authorList>
            <person name="Mcilroy J.S."/>
            <person name="Karst M S."/>
            <person name="Albertsen M."/>
        </authorList>
    </citation>
    <scope>NUCLEOTIDE SEQUENCE</scope>
    <source>
        <strain evidence="3">Cfx-K</strain>
    </source>
</reference>
<dbReference type="RefSeq" id="WP_157913313.1">
    <property type="nucleotide sequence ID" value="NZ_LN890656.1"/>
</dbReference>
<keyword evidence="1" id="KW-0472">Membrane</keyword>
<protein>
    <recommendedName>
        <fullName evidence="2">Effector-associated domain-containing protein</fullName>
    </recommendedName>
</protein>
<feature type="domain" description="Effector-associated" evidence="2">
    <location>
        <begin position="220"/>
        <end position="281"/>
    </location>
</feature>
<evidence type="ECO:0000259" key="2">
    <source>
        <dbReference type="Pfam" id="PF19960"/>
    </source>
</evidence>
<evidence type="ECO:0000256" key="1">
    <source>
        <dbReference type="SAM" id="Phobius"/>
    </source>
</evidence>
<keyword evidence="4" id="KW-1185">Reference proteome</keyword>
<dbReference type="Pfam" id="PF19960">
    <property type="entry name" value="EAD7"/>
    <property type="match status" value="1"/>
</dbReference>
<dbReference type="AlphaFoldDB" id="A0A160T9K4"/>
<dbReference type="InterPro" id="IPR045435">
    <property type="entry name" value="EAD7"/>
</dbReference>
<evidence type="ECO:0000313" key="3">
    <source>
        <dbReference type="EMBL" id="CUS05720.1"/>
    </source>
</evidence>
<gene>
    <name evidence="3" type="ORF">CFX0092_B0186</name>
</gene>
<name>A0A160T9K4_9CHLR</name>
<dbReference type="EMBL" id="LN890656">
    <property type="protein sequence ID" value="CUS05720.1"/>
    <property type="molecule type" value="Genomic_DNA"/>
</dbReference>